<sequence length="277" mass="31126">MLWEGQRGVLATLRSGVRLVPRINTCVTGWLRSAHTRTEPVQVPSSVQVSVLDFAPQPRPTRPLSGLMRKAKTLVFTGPNGEIVVPLHHFVKMQWKEDQETTTRSVAFGIENEKIKVQRGIWGLTRALCANAVKGVVEGHETQLKLVGVGYRASVEKDPMPRKHPLQVELEKSRGHWYAPEQKAVEIQRAERLVKATGEPQRLHLRLGYSHPVLLPVPFGIKATTPNPTTILLTSANKELLGQFAQEIRLYRKPEPYKGKGIFINGEQIRLKSPKKK</sequence>
<dbReference type="GO" id="GO:0005762">
    <property type="term" value="C:mitochondrial large ribosomal subunit"/>
    <property type="evidence" value="ECO:0007669"/>
    <property type="project" value="TreeGrafter"/>
</dbReference>
<gene>
    <name evidence="5" type="primary">MRPL6</name>
    <name evidence="5" type="ORF">MPSI1_000732</name>
</gene>
<feature type="domain" description="Large ribosomal subunit protein uL6 alpha-beta" evidence="4">
    <location>
        <begin position="194"/>
        <end position="262"/>
    </location>
</feature>
<dbReference type="EMBL" id="CP118375">
    <property type="protein sequence ID" value="WFD42094.1"/>
    <property type="molecule type" value="Genomic_DNA"/>
</dbReference>
<dbReference type="PANTHER" id="PTHR11655:SF14">
    <property type="entry name" value="LARGE RIBOSOMAL SUBUNIT PROTEIN UL6M"/>
    <property type="match status" value="1"/>
</dbReference>
<evidence type="ECO:0000313" key="5">
    <source>
        <dbReference type="EMBL" id="WFD42094.1"/>
    </source>
</evidence>
<organism evidence="5 6">
    <name type="scientific">Malassezia psittaci</name>
    <dbReference type="NCBI Taxonomy" id="1821823"/>
    <lineage>
        <taxon>Eukaryota</taxon>
        <taxon>Fungi</taxon>
        <taxon>Dikarya</taxon>
        <taxon>Basidiomycota</taxon>
        <taxon>Ustilaginomycotina</taxon>
        <taxon>Malasseziomycetes</taxon>
        <taxon>Malasseziales</taxon>
        <taxon>Malasseziaceae</taxon>
        <taxon>Malassezia</taxon>
    </lineage>
</organism>
<name>A0AAF0F8M9_9BASI</name>
<protein>
    <submittedName>
        <fullName evidence="5">54S ribosomal protein L6 mitochondrial</fullName>
    </submittedName>
</protein>
<dbReference type="GO" id="GO:0019843">
    <property type="term" value="F:rRNA binding"/>
    <property type="evidence" value="ECO:0007669"/>
    <property type="project" value="InterPro"/>
</dbReference>
<dbReference type="InterPro" id="IPR036789">
    <property type="entry name" value="Ribosomal_uL6-like_a/b-dom_sf"/>
</dbReference>
<dbReference type="AlphaFoldDB" id="A0AAF0F8M9"/>
<dbReference type="Proteomes" id="UP001214628">
    <property type="component" value="Chromosome 1"/>
</dbReference>
<keyword evidence="3" id="KW-0687">Ribonucleoprotein</keyword>
<keyword evidence="6" id="KW-1185">Reference proteome</keyword>
<dbReference type="SUPFAM" id="SSF56053">
    <property type="entry name" value="Ribosomal protein L6"/>
    <property type="match status" value="2"/>
</dbReference>
<dbReference type="PROSITE" id="PS00525">
    <property type="entry name" value="RIBOSOMAL_L6_1"/>
    <property type="match status" value="1"/>
</dbReference>
<dbReference type="InterPro" id="IPR000702">
    <property type="entry name" value="Ribosomal_uL6-like"/>
</dbReference>
<feature type="domain" description="Large ribosomal subunit protein uL6 alpha-beta" evidence="4">
    <location>
        <begin position="72"/>
        <end position="139"/>
    </location>
</feature>
<keyword evidence="2 5" id="KW-0689">Ribosomal protein</keyword>
<proteinExistence type="inferred from homology"/>
<evidence type="ECO:0000313" key="6">
    <source>
        <dbReference type="Proteomes" id="UP001214628"/>
    </source>
</evidence>
<evidence type="ECO:0000256" key="1">
    <source>
        <dbReference type="ARBA" id="ARBA00009356"/>
    </source>
</evidence>
<dbReference type="Pfam" id="PF00347">
    <property type="entry name" value="Ribosomal_L6"/>
    <property type="match status" value="2"/>
</dbReference>
<reference evidence="5" key="1">
    <citation type="submission" date="2023-02" db="EMBL/GenBank/DDBJ databases">
        <title>Mating type loci evolution in Malassezia.</title>
        <authorList>
            <person name="Coelho M.A."/>
        </authorList>
    </citation>
    <scope>NUCLEOTIDE SEQUENCE</scope>
    <source>
        <strain evidence="5">CBS 14136</strain>
    </source>
</reference>
<evidence type="ECO:0000259" key="4">
    <source>
        <dbReference type="Pfam" id="PF00347"/>
    </source>
</evidence>
<dbReference type="GO" id="GO:0006412">
    <property type="term" value="P:translation"/>
    <property type="evidence" value="ECO:0007669"/>
    <property type="project" value="InterPro"/>
</dbReference>
<dbReference type="GO" id="GO:0003735">
    <property type="term" value="F:structural constituent of ribosome"/>
    <property type="evidence" value="ECO:0007669"/>
    <property type="project" value="InterPro"/>
</dbReference>
<dbReference type="Gene3D" id="3.90.930.12">
    <property type="entry name" value="Ribosomal protein L6, alpha-beta domain"/>
    <property type="match status" value="2"/>
</dbReference>
<dbReference type="PANTHER" id="PTHR11655">
    <property type="entry name" value="60S/50S RIBOSOMAL PROTEIN L6/L9"/>
    <property type="match status" value="1"/>
</dbReference>
<accession>A0AAF0F8M9</accession>
<comment type="similarity">
    <text evidence="1">Belongs to the universal ribosomal protein uL6 family.</text>
</comment>
<evidence type="ECO:0000256" key="3">
    <source>
        <dbReference type="ARBA" id="ARBA00023274"/>
    </source>
</evidence>
<dbReference type="InterPro" id="IPR002358">
    <property type="entry name" value="Ribosomal_uL6_CS"/>
</dbReference>
<dbReference type="InterPro" id="IPR020040">
    <property type="entry name" value="Ribosomal_uL6_a/b-dom"/>
</dbReference>
<evidence type="ECO:0000256" key="2">
    <source>
        <dbReference type="ARBA" id="ARBA00022980"/>
    </source>
</evidence>